<dbReference type="AlphaFoldDB" id="A0A4Q5IY28"/>
<accession>A0A4Q5IY28</accession>
<sequence length="126" mass="13275">MSVRVVRPVLQGILGGVPAASNRSPEFLSWKHEPDRSVAGALVGLVLAWIFGGVLVLGMVEIQLGTAPVSGSDFLLWMSAPLAVGSVTCASRRVRYWKGAFVPGAVVGWMLGLLTFLGFALLAVII</sequence>
<evidence type="ECO:0000313" key="2">
    <source>
        <dbReference type="EMBL" id="RYU09869.1"/>
    </source>
</evidence>
<reference evidence="2 3" key="1">
    <citation type="submission" date="2019-01" db="EMBL/GenBank/DDBJ databases">
        <title>Nocardioides guangzhouensis sp. nov., an actinobacterium isolated from soil.</title>
        <authorList>
            <person name="Fu Y."/>
            <person name="Cai Y."/>
            <person name="Lin Z."/>
            <person name="Chen P."/>
        </authorList>
    </citation>
    <scope>NUCLEOTIDE SEQUENCE [LARGE SCALE GENOMIC DNA]</scope>
    <source>
        <strain evidence="2 3">NBRC 105384</strain>
    </source>
</reference>
<proteinExistence type="predicted"/>
<keyword evidence="1" id="KW-0472">Membrane</keyword>
<comment type="caution">
    <text evidence="2">The sequence shown here is derived from an EMBL/GenBank/DDBJ whole genome shotgun (WGS) entry which is preliminary data.</text>
</comment>
<keyword evidence="1" id="KW-1133">Transmembrane helix</keyword>
<name>A0A4Q5IY28_9ACTN</name>
<feature type="transmembrane region" description="Helical" evidence="1">
    <location>
        <begin position="38"/>
        <end position="62"/>
    </location>
</feature>
<protein>
    <submittedName>
        <fullName evidence="2">Uncharacterized protein</fullName>
    </submittedName>
</protein>
<dbReference type="RefSeq" id="WP_129988866.1">
    <property type="nucleotide sequence ID" value="NZ_SDPU01000034.1"/>
</dbReference>
<evidence type="ECO:0000256" key="1">
    <source>
        <dbReference type="SAM" id="Phobius"/>
    </source>
</evidence>
<feature type="transmembrane region" description="Helical" evidence="1">
    <location>
        <begin position="100"/>
        <end position="125"/>
    </location>
</feature>
<keyword evidence="3" id="KW-1185">Reference proteome</keyword>
<dbReference type="EMBL" id="SDPU01000034">
    <property type="protein sequence ID" value="RYU09869.1"/>
    <property type="molecule type" value="Genomic_DNA"/>
</dbReference>
<gene>
    <name evidence="2" type="ORF">ETU37_18685</name>
</gene>
<feature type="transmembrane region" description="Helical" evidence="1">
    <location>
        <begin position="74"/>
        <end position="94"/>
    </location>
</feature>
<dbReference type="Proteomes" id="UP000291189">
    <property type="component" value="Unassembled WGS sequence"/>
</dbReference>
<evidence type="ECO:0000313" key="3">
    <source>
        <dbReference type="Proteomes" id="UP000291189"/>
    </source>
</evidence>
<organism evidence="2 3">
    <name type="scientific">Nocardioides iriomotensis</name>
    <dbReference type="NCBI Taxonomy" id="715784"/>
    <lineage>
        <taxon>Bacteria</taxon>
        <taxon>Bacillati</taxon>
        <taxon>Actinomycetota</taxon>
        <taxon>Actinomycetes</taxon>
        <taxon>Propionibacteriales</taxon>
        <taxon>Nocardioidaceae</taxon>
        <taxon>Nocardioides</taxon>
    </lineage>
</organism>
<keyword evidence="1" id="KW-0812">Transmembrane</keyword>